<evidence type="ECO:0000313" key="2">
    <source>
        <dbReference type="Proteomes" id="UP001620460"/>
    </source>
</evidence>
<keyword evidence="2" id="KW-1185">Reference proteome</keyword>
<dbReference type="Proteomes" id="UP001620460">
    <property type="component" value="Unassembled WGS sequence"/>
</dbReference>
<dbReference type="EMBL" id="JADIKM010000004">
    <property type="protein sequence ID" value="MFK2905331.1"/>
    <property type="molecule type" value="Genomic_DNA"/>
</dbReference>
<sequence length="225" mass="25130">MHLELPKVRLESLKDFAKHYLMIVLSILTALGLEAWIEHVHHTEAAEVAEARMNRELRADLDDIDQSLSKNRGALAKLLELEKRVRADVAAGQTEAQVNADIHAHRELFALNLNFPTLATDAWDVAVANQSVGWIDAPTLQRYSSAYSSVRELASWIQHDAVLLFNGPRMVDYLTDLQLGNPVVPREFLYEVRQMITTINSTQGELGSLHDELHKDLGLPPAPAG</sequence>
<gene>
    <name evidence="1" type="ORF">ISP17_15315</name>
</gene>
<comment type="caution">
    <text evidence="1">The sequence shown here is derived from an EMBL/GenBank/DDBJ whole genome shotgun (WGS) entry which is preliminary data.</text>
</comment>
<protein>
    <submittedName>
        <fullName evidence="1">Uncharacterized protein</fullName>
    </submittedName>
</protein>
<dbReference type="RefSeq" id="WP_404634734.1">
    <property type="nucleotide sequence ID" value="NZ_JADIKM010000004.1"/>
</dbReference>
<proteinExistence type="predicted"/>
<reference evidence="1 2" key="1">
    <citation type="submission" date="2020-10" db="EMBL/GenBank/DDBJ databases">
        <title>Phylogeny of dyella-like bacteria.</title>
        <authorList>
            <person name="Fu J."/>
        </authorList>
    </citation>
    <scope>NUCLEOTIDE SEQUENCE [LARGE SCALE GENOMIC DNA]</scope>
    <source>
        <strain evidence="1 2">Gsoil3046</strain>
    </source>
</reference>
<organism evidence="1 2">
    <name type="scientific">Dyella ginsengisoli</name>
    <dbReference type="NCBI Taxonomy" id="363848"/>
    <lineage>
        <taxon>Bacteria</taxon>
        <taxon>Pseudomonadati</taxon>
        <taxon>Pseudomonadota</taxon>
        <taxon>Gammaproteobacteria</taxon>
        <taxon>Lysobacterales</taxon>
        <taxon>Rhodanobacteraceae</taxon>
        <taxon>Dyella</taxon>
    </lineage>
</organism>
<accession>A0ABW8JZ04</accession>
<evidence type="ECO:0000313" key="1">
    <source>
        <dbReference type="EMBL" id="MFK2905331.1"/>
    </source>
</evidence>
<name>A0ABW8JZ04_9GAMM</name>